<evidence type="ECO:0000313" key="4">
    <source>
        <dbReference type="EMBL" id="TSD58030.1"/>
    </source>
</evidence>
<sequence length="134" mass="14862">MEQHVVRVAAAIILDDQDRVLTVRKRGTSVFMQPGGKPDPGETAMDTIRRELAEELSLELAPDELSYLGRFVADAANEPDHQVEAEAFWVHVRAPEVAIAAEIEELRWIEPADLGHLPIAPLSTDHLLPLAWPT</sequence>
<keyword evidence="2" id="KW-0378">Hydrolase</keyword>
<dbReference type="PROSITE" id="PS51462">
    <property type="entry name" value="NUDIX"/>
    <property type="match status" value="1"/>
</dbReference>
<gene>
    <name evidence="4" type="ORF">FNM00_15365</name>
</gene>
<dbReference type="PANTHER" id="PTHR43046:SF2">
    <property type="entry name" value="8-OXO-DGTP DIPHOSPHATASE-RELATED"/>
    <property type="match status" value="1"/>
</dbReference>
<dbReference type="InterPro" id="IPR015797">
    <property type="entry name" value="NUDIX_hydrolase-like_dom_sf"/>
</dbReference>
<keyword evidence="5" id="KW-1185">Reference proteome</keyword>
<proteinExistence type="predicted"/>
<comment type="cofactor">
    <cofactor evidence="1">
        <name>Mg(2+)</name>
        <dbReference type="ChEBI" id="CHEBI:18420"/>
    </cofactor>
</comment>
<dbReference type="Proteomes" id="UP000316988">
    <property type="component" value="Unassembled WGS sequence"/>
</dbReference>
<dbReference type="GO" id="GO:0016787">
    <property type="term" value="F:hydrolase activity"/>
    <property type="evidence" value="ECO:0007669"/>
    <property type="project" value="UniProtKB-KW"/>
</dbReference>
<evidence type="ECO:0000313" key="5">
    <source>
        <dbReference type="Proteomes" id="UP000316988"/>
    </source>
</evidence>
<organism evidence="4 5">
    <name type="scientific">Aeromicrobium piscarium</name>
    <dbReference type="NCBI Taxonomy" id="2590901"/>
    <lineage>
        <taxon>Bacteria</taxon>
        <taxon>Bacillati</taxon>
        <taxon>Actinomycetota</taxon>
        <taxon>Actinomycetes</taxon>
        <taxon>Propionibacteriales</taxon>
        <taxon>Nocardioidaceae</taxon>
        <taxon>Aeromicrobium</taxon>
    </lineage>
</organism>
<evidence type="ECO:0000256" key="1">
    <source>
        <dbReference type="ARBA" id="ARBA00001946"/>
    </source>
</evidence>
<dbReference type="AlphaFoldDB" id="A0A554RVE5"/>
<dbReference type="RefSeq" id="WP_143914433.1">
    <property type="nucleotide sequence ID" value="NZ_VLNT01000016.1"/>
</dbReference>
<dbReference type="Pfam" id="PF00293">
    <property type="entry name" value="NUDIX"/>
    <property type="match status" value="1"/>
</dbReference>
<dbReference type="OrthoDB" id="9801098at2"/>
<name>A0A554RVE5_9ACTN</name>
<accession>A0A554RVE5</accession>
<evidence type="ECO:0000259" key="3">
    <source>
        <dbReference type="PROSITE" id="PS51462"/>
    </source>
</evidence>
<dbReference type="SUPFAM" id="SSF55811">
    <property type="entry name" value="Nudix"/>
    <property type="match status" value="1"/>
</dbReference>
<protein>
    <submittedName>
        <fullName evidence="4">NUDIX domain-containing protein</fullName>
    </submittedName>
</protein>
<reference evidence="4 5" key="1">
    <citation type="submission" date="2019-07" db="EMBL/GenBank/DDBJ databases">
        <authorList>
            <person name="Zhao L.H."/>
        </authorList>
    </citation>
    <scope>NUCLEOTIDE SEQUENCE [LARGE SCALE GENOMIC DNA]</scope>
    <source>
        <strain evidence="4 5">Co35</strain>
    </source>
</reference>
<evidence type="ECO:0000256" key="2">
    <source>
        <dbReference type="ARBA" id="ARBA00022801"/>
    </source>
</evidence>
<dbReference type="CDD" id="cd04690">
    <property type="entry name" value="NUDIX_Hydrolase"/>
    <property type="match status" value="1"/>
</dbReference>
<feature type="domain" description="Nudix hydrolase" evidence="3">
    <location>
        <begin position="4"/>
        <end position="134"/>
    </location>
</feature>
<dbReference type="InterPro" id="IPR000086">
    <property type="entry name" value="NUDIX_hydrolase_dom"/>
</dbReference>
<comment type="caution">
    <text evidence="4">The sequence shown here is derived from an EMBL/GenBank/DDBJ whole genome shotgun (WGS) entry which is preliminary data.</text>
</comment>
<dbReference type="PANTHER" id="PTHR43046">
    <property type="entry name" value="GDP-MANNOSE MANNOSYL HYDROLASE"/>
    <property type="match status" value="1"/>
</dbReference>
<dbReference type="EMBL" id="VLNT01000016">
    <property type="protein sequence ID" value="TSD58030.1"/>
    <property type="molecule type" value="Genomic_DNA"/>
</dbReference>
<dbReference type="Gene3D" id="3.90.79.10">
    <property type="entry name" value="Nucleoside Triphosphate Pyrophosphohydrolase"/>
    <property type="match status" value="1"/>
</dbReference>